<keyword evidence="1" id="KW-0732">Signal</keyword>
<sequence>MRPTINTSKNSGYHIMTYARDQFLRATSAIVAVMLVSQPSFAADWLLDDENAAAATEGMEAECVEDDCPSAMRGKMLDRSTTGRLPITPNLEQESLADQTGIPFKISVDGQVVDESGIIQDEGAFGVDSTARPVERQRKTDVDLSAVDIQLKFDGLDQQPLLNVSTVPISHTFKAGEAITFVSTTNYPAFIGRAEIRIFREGPNPSRKPIDIIPTQPNSLADWVMPTGGAGEYSYVLRVYDEEGRLDETLPLTIARTDNDLPRDSGDAVAPGLAEDRTAFRNIPVHGGAVTVYGRNVPEGYGIHVFDEPIPIDPKGAFVTQRILPPGDHVVDIAVDGPMKAGGLYFSRDVNIPTNEWFYVALADFTVGKRTGDPGIEAVRTDEYDKYYKKGRLAFYLKGKIKGKYLLTAAADTGENEIKSLFNHMDAKDAQELLRRIDPDKYYPVYGDDSTSVEDAPTQGKFYVRLERGDSHIMWGNYKTRIEGTRFLSSDRGLYGANAVYRSQGTTSFGERKGRVDLYAALPDTLPQRDEFLGTGGSAYFLKRQDITIGSETISVETRDGLTGRLVERRFLKEGEDYTFDYLQGVVILKRPLSSSTLGLGPVRDGALGESKQYLIVQYEYEPRAGDLDGYVYGGRVQRWLGDRLRIGVTGMNEKTGEADQKAIGADLLLRRSDTTYLEAEIAQSKGPGFGSTYSTDGGLTINNRSPSGGRSAEAWMVEGQVDLADFNRYGVGGKAGAYYESKDANFSTITEQLRHDRRIWGGHVSLPITGDVEIGASYDELKDDGGQSKRDSDLTVSWQFDNYWKASFGVSYTKLRSPQATKSGKKGYDGKRMDAGVRVDYRQNADYLYYGFAQSTMERDGDIYKNDRYGLGAQVRLTEKIGVEGEVSHGNRGFGGLANVTYNPTAEDHYYIGYRLDPDRSFDLTRSDVLDGVDRGAVVGGVRKRIDDVTSAYAENNYDLFGRRRSLAQTYGVVYTPDAMWTVDGGAEVGRVMDDRIDPKTGKERSDFDRYAASLAVGYNDEELGLKGRVRGEARFERSDDKTRDRNTYLLSSGGTWSHHESGRLLANVDAVVSESDAGVFYDGDYVEASLGYAYRPILDDRLNALARYTFLYDLPGNDQISSLLSGGGTNGPLQRSHIVSADVTYDVLPWLSIGGKYGARFGQIRYRNSESKTLGEWQDSVAHLGVVRTDLHIVKEWDALLEGRAFFTPDIKTVDYGLLAALYRHVGNNFKVGAGYNFGRFSDDLRDLTLDDRGPFLNVVGKF</sequence>
<evidence type="ECO:0000313" key="2">
    <source>
        <dbReference type="EMBL" id="MCT7376013.1"/>
    </source>
</evidence>
<protein>
    <submittedName>
        <fullName evidence="2">Porin family protein</fullName>
    </submittedName>
</protein>
<comment type="caution">
    <text evidence="2">The sequence shown here is derived from an EMBL/GenBank/DDBJ whole genome shotgun (WGS) entry which is preliminary data.</text>
</comment>
<name>A0ABT2LNB3_9HYPH</name>
<evidence type="ECO:0000313" key="3">
    <source>
        <dbReference type="Proteomes" id="UP001320831"/>
    </source>
</evidence>
<dbReference type="Proteomes" id="UP001320831">
    <property type="component" value="Unassembled WGS sequence"/>
</dbReference>
<feature type="chain" id="PRO_5046585810" evidence="1">
    <location>
        <begin position="43"/>
        <end position="1265"/>
    </location>
</feature>
<evidence type="ECO:0000256" key="1">
    <source>
        <dbReference type="SAM" id="SignalP"/>
    </source>
</evidence>
<proteinExistence type="predicted"/>
<feature type="signal peptide" evidence="1">
    <location>
        <begin position="1"/>
        <end position="42"/>
    </location>
</feature>
<organism evidence="2 3">
    <name type="scientific">Chelativorans salis</name>
    <dbReference type="NCBI Taxonomy" id="2978478"/>
    <lineage>
        <taxon>Bacteria</taxon>
        <taxon>Pseudomonadati</taxon>
        <taxon>Pseudomonadota</taxon>
        <taxon>Alphaproteobacteria</taxon>
        <taxon>Hyphomicrobiales</taxon>
        <taxon>Phyllobacteriaceae</taxon>
        <taxon>Chelativorans</taxon>
    </lineage>
</organism>
<dbReference type="RefSeq" id="WP_260903412.1">
    <property type="nucleotide sequence ID" value="NZ_JAOCZP010000003.1"/>
</dbReference>
<reference evidence="2 3" key="1">
    <citation type="submission" date="2022-09" db="EMBL/GenBank/DDBJ databases">
        <title>Chelativorans salina sp. nov., a novel slightly halophilic bacterium isolated from a saline lake sediment enrichment.</title>
        <authorList>
            <person name="Gao L."/>
            <person name="Fang B.-Z."/>
            <person name="Li W.-J."/>
        </authorList>
    </citation>
    <scope>NUCLEOTIDE SEQUENCE [LARGE SCALE GENOMIC DNA]</scope>
    <source>
        <strain evidence="2 3">EGI FJ00035</strain>
    </source>
</reference>
<keyword evidence="3" id="KW-1185">Reference proteome</keyword>
<gene>
    <name evidence="2" type="ORF">N5A92_13325</name>
</gene>
<dbReference type="EMBL" id="JAOCZP010000003">
    <property type="protein sequence ID" value="MCT7376013.1"/>
    <property type="molecule type" value="Genomic_DNA"/>
</dbReference>
<accession>A0ABT2LNB3</accession>